<name>A0A4S3KUR1_9GAMM</name>
<dbReference type="PANTHER" id="PTHR36508:SF1">
    <property type="entry name" value="PROTEIN SLYX"/>
    <property type="match status" value="1"/>
</dbReference>
<accession>A0A4S3KUR1</accession>
<evidence type="ECO:0000313" key="3">
    <source>
        <dbReference type="EMBL" id="TCS93050.1"/>
    </source>
</evidence>
<dbReference type="Gene3D" id="1.20.5.300">
    <property type="match status" value="1"/>
</dbReference>
<evidence type="ECO:0000256" key="2">
    <source>
        <dbReference type="SAM" id="MobiDB-lite"/>
    </source>
</evidence>
<reference evidence="3 4" key="1">
    <citation type="submission" date="2019-03" db="EMBL/GenBank/DDBJ databases">
        <title>Genomic Encyclopedia of Type Strains, Phase IV (KMG-IV): sequencing the most valuable type-strain genomes for metagenomic binning, comparative biology and taxonomic classification.</title>
        <authorList>
            <person name="Goeker M."/>
        </authorList>
    </citation>
    <scope>NUCLEOTIDE SEQUENCE [LARGE SCALE GENOMIC DNA]</scope>
    <source>
        <strain evidence="3 4">DSM 21944</strain>
    </source>
</reference>
<dbReference type="Proteomes" id="UP000294599">
    <property type="component" value="Unassembled WGS sequence"/>
</dbReference>
<dbReference type="OrthoDB" id="8606883at2"/>
<protein>
    <submittedName>
        <fullName evidence="3">SlyX protein</fullName>
    </submittedName>
</protein>
<feature type="region of interest" description="Disordered" evidence="2">
    <location>
        <begin position="48"/>
        <end position="67"/>
    </location>
</feature>
<keyword evidence="4" id="KW-1185">Reference proteome</keyword>
<feature type="compositionally biased region" description="Basic and acidic residues" evidence="2">
    <location>
        <begin position="51"/>
        <end position="67"/>
    </location>
</feature>
<dbReference type="RefSeq" id="WP_123522175.1">
    <property type="nucleotide sequence ID" value="NZ_JBHLWF010000030.1"/>
</dbReference>
<dbReference type="EMBL" id="SMAF01000030">
    <property type="protein sequence ID" value="TCS93050.1"/>
    <property type="molecule type" value="Genomic_DNA"/>
</dbReference>
<sequence>MDEARLIEIETRIAWQEDALRQLSDALATQQRDIERLQRLCLALQAQVEASGDRQRGLPADERPPHY</sequence>
<dbReference type="PANTHER" id="PTHR36508">
    <property type="entry name" value="PROTEIN SLYX"/>
    <property type="match status" value="1"/>
</dbReference>
<gene>
    <name evidence="3" type="ORF">EDC25_13021</name>
</gene>
<comment type="caution">
    <text evidence="3">The sequence shown here is derived from an EMBL/GenBank/DDBJ whole genome shotgun (WGS) entry which is preliminary data.</text>
</comment>
<dbReference type="AlphaFoldDB" id="A0A4S3KUR1"/>
<keyword evidence="1" id="KW-0175">Coiled coil</keyword>
<proteinExistence type="predicted"/>
<organism evidence="3 4">
    <name type="scientific">Pseudofulvimonas gallinarii</name>
    <dbReference type="NCBI Taxonomy" id="634155"/>
    <lineage>
        <taxon>Bacteria</taxon>
        <taxon>Pseudomonadati</taxon>
        <taxon>Pseudomonadota</taxon>
        <taxon>Gammaproteobacteria</taxon>
        <taxon>Lysobacterales</taxon>
        <taxon>Rhodanobacteraceae</taxon>
        <taxon>Pseudofulvimonas</taxon>
    </lineage>
</organism>
<evidence type="ECO:0000313" key="4">
    <source>
        <dbReference type="Proteomes" id="UP000294599"/>
    </source>
</evidence>
<evidence type="ECO:0000256" key="1">
    <source>
        <dbReference type="SAM" id="Coils"/>
    </source>
</evidence>
<dbReference type="Pfam" id="PF04102">
    <property type="entry name" value="SlyX"/>
    <property type="match status" value="1"/>
</dbReference>
<dbReference type="InterPro" id="IPR007236">
    <property type="entry name" value="SlyX"/>
</dbReference>
<feature type="coiled-coil region" evidence="1">
    <location>
        <begin position="20"/>
        <end position="47"/>
    </location>
</feature>